<accession>A0A1F5SE29</accession>
<proteinExistence type="predicted"/>
<dbReference type="GO" id="GO:0000272">
    <property type="term" value="P:polysaccharide catabolic process"/>
    <property type="evidence" value="ECO:0007669"/>
    <property type="project" value="InterPro"/>
</dbReference>
<evidence type="ECO:0000313" key="6">
    <source>
        <dbReference type="EMBL" id="OGF24937.1"/>
    </source>
</evidence>
<protein>
    <recommendedName>
        <fullName evidence="5">Cohesin domain-containing protein</fullName>
    </recommendedName>
</protein>
<name>A0A1F5SE29_9BACT</name>
<feature type="region of interest" description="Disordered" evidence="2">
    <location>
        <begin position="167"/>
        <end position="210"/>
    </location>
</feature>
<reference evidence="6 7" key="1">
    <citation type="journal article" date="2016" name="Nat. Commun.">
        <title>Thousands of microbial genomes shed light on interconnected biogeochemical processes in an aquifer system.</title>
        <authorList>
            <person name="Anantharaman K."/>
            <person name="Brown C.T."/>
            <person name="Hug L.A."/>
            <person name="Sharon I."/>
            <person name="Castelle C.J."/>
            <person name="Probst A.J."/>
            <person name="Thomas B.C."/>
            <person name="Singh A."/>
            <person name="Wilkins M.J."/>
            <person name="Karaoz U."/>
            <person name="Brodie E.L."/>
            <person name="Williams K.H."/>
            <person name="Hubbard S.S."/>
            <person name="Banfield J.F."/>
        </authorList>
    </citation>
    <scope>NUCLEOTIDE SEQUENCE [LARGE SCALE GENOMIC DNA]</scope>
</reference>
<evidence type="ECO:0000259" key="5">
    <source>
        <dbReference type="Pfam" id="PF00963"/>
    </source>
</evidence>
<dbReference type="SUPFAM" id="SSF49384">
    <property type="entry name" value="Carbohydrate-binding domain"/>
    <property type="match status" value="1"/>
</dbReference>
<dbReference type="Proteomes" id="UP000178367">
    <property type="component" value="Unassembled WGS sequence"/>
</dbReference>
<organism evidence="6 7">
    <name type="scientific">Candidatus Falkowbacteria bacterium RIFOXYA2_FULL_47_19</name>
    <dbReference type="NCBI Taxonomy" id="1797994"/>
    <lineage>
        <taxon>Bacteria</taxon>
        <taxon>Candidatus Falkowiibacteriota</taxon>
    </lineage>
</organism>
<dbReference type="GO" id="GO:0030246">
    <property type="term" value="F:carbohydrate binding"/>
    <property type="evidence" value="ECO:0007669"/>
    <property type="project" value="InterPro"/>
</dbReference>
<dbReference type="Gene3D" id="2.60.40.680">
    <property type="match status" value="1"/>
</dbReference>
<feature type="domain" description="Cohesin" evidence="5">
    <location>
        <begin position="45"/>
        <end position="149"/>
    </location>
</feature>
<evidence type="ECO:0000313" key="7">
    <source>
        <dbReference type="Proteomes" id="UP000178367"/>
    </source>
</evidence>
<gene>
    <name evidence="6" type="ORF">A2227_04585</name>
</gene>
<feature type="coiled-coil region" evidence="1">
    <location>
        <begin position="514"/>
        <end position="568"/>
    </location>
</feature>
<keyword evidence="1" id="KW-0175">Coiled coil</keyword>
<sequence>MDMKKLFFKLFLFCFIISGLMPFFNAPAEAAGATLFLSPAAGTYAVGKSFTVNVMVNSGGGVGVNAAEGTIKYDPAYLSIGSLSKTGTIFSLWTAEPVFSNTEGKISFGGGSPSAYKGAAGSIFSINFTAKKAGETAVNFTSGIVLAADGKGTNVFSGFGQAKYVLEDKAGGEETPKPKPKDEPKKDEPKGILPPTPEISSPTHPETDIWYTDNRPEFEWKILSDLTNVSYLINDNPTADPGVTPEGIVETKKFDPVKDGTWYFHLKYQNRYGWGNPAHRKFMVDSTPPESFRVTVDNESDSTNPTPKIIFKTTDKTSGLDYYGLQIGTQSIRLSVAEMEQGFYRPSALAPGEYHMDVAAFDKAGNAASSSATFTVDSLKAPIITDLPKIMDRREDLIVRGTSFYPRVTVKLFIGQSDKDIKEFSTQTDDQGNWSYFHAEKLARGNYKVWAKIIDGRGAQSLDSTVNILTVISPAIMEAYGWWILFLLLAIIMILTFYILYQRNKFRTEKMRIKSETEEMKQKLSKIFAALREEVDELIELADKKPGLSESEQRIKEKLEESLDISEEFIGKEVDDIEKEIKLDEKDGVK</sequence>
<evidence type="ECO:0000256" key="1">
    <source>
        <dbReference type="SAM" id="Coils"/>
    </source>
</evidence>
<comment type="caution">
    <text evidence="6">The sequence shown here is derived from an EMBL/GenBank/DDBJ whole genome shotgun (WGS) entry which is preliminary data.</text>
</comment>
<feature type="signal peptide" evidence="4">
    <location>
        <begin position="1"/>
        <end position="30"/>
    </location>
</feature>
<evidence type="ECO:0000256" key="3">
    <source>
        <dbReference type="SAM" id="Phobius"/>
    </source>
</evidence>
<keyword evidence="3" id="KW-0472">Membrane</keyword>
<evidence type="ECO:0000256" key="4">
    <source>
        <dbReference type="SAM" id="SignalP"/>
    </source>
</evidence>
<dbReference type="InterPro" id="IPR008965">
    <property type="entry name" value="CBM2/CBM3_carb-bd_dom_sf"/>
</dbReference>
<feature type="chain" id="PRO_5009521177" description="Cohesin domain-containing protein" evidence="4">
    <location>
        <begin position="31"/>
        <end position="590"/>
    </location>
</feature>
<feature type="transmembrane region" description="Helical" evidence="3">
    <location>
        <begin position="480"/>
        <end position="501"/>
    </location>
</feature>
<dbReference type="Pfam" id="PF00963">
    <property type="entry name" value="Cohesin"/>
    <property type="match status" value="1"/>
</dbReference>
<feature type="compositionally biased region" description="Basic and acidic residues" evidence="2">
    <location>
        <begin position="167"/>
        <end position="190"/>
    </location>
</feature>
<keyword evidence="4" id="KW-0732">Signal</keyword>
<dbReference type="CDD" id="cd08547">
    <property type="entry name" value="Type_II_cohesin"/>
    <property type="match status" value="1"/>
</dbReference>
<dbReference type="STRING" id="1797994.A2227_04585"/>
<dbReference type="EMBL" id="MFGB01000025">
    <property type="protein sequence ID" value="OGF24937.1"/>
    <property type="molecule type" value="Genomic_DNA"/>
</dbReference>
<dbReference type="AlphaFoldDB" id="A0A1F5SE29"/>
<dbReference type="InterPro" id="IPR002102">
    <property type="entry name" value="Cohesin_dom"/>
</dbReference>
<keyword evidence="3" id="KW-1133">Transmembrane helix</keyword>
<keyword evidence="3" id="KW-0812">Transmembrane</keyword>
<evidence type="ECO:0000256" key="2">
    <source>
        <dbReference type="SAM" id="MobiDB-lite"/>
    </source>
</evidence>